<evidence type="ECO:0000256" key="7">
    <source>
        <dbReference type="ARBA" id="ARBA00022989"/>
    </source>
</evidence>
<feature type="transmembrane region" description="Helical" evidence="9">
    <location>
        <begin position="423"/>
        <end position="445"/>
    </location>
</feature>
<dbReference type="InterPro" id="IPR027417">
    <property type="entry name" value="P-loop_NTPase"/>
</dbReference>
<evidence type="ECO:0000256" key="6">
    <source>
        <dbReference type="ARBA" id="ARBA00022840"/>
    </source>
</evidence>
<dbReference type="GO" id="GO:0008514">
    <property type="term" value="F:organic anion transmembrane transporter activity"/>
    <property type="evidence" value="ECO:0007669"/>
    <property type="project" value="UniProtKB-ARBA"/>
</dbReference>
<dbReference type="PANTHER" id="PTHR48041">
    <property type="entry name" value="ABC TRANSPORTER G FAMILY MEMBER 28"/>
    <property type="match status" value="1"/>
</dbReference>
<keyword evidence="5" id="KW-0547">Nucleotide-binding</keyword>
<evidence type="ECO:0000313" key="11">
    <source>
        <dbReference type="Proteomes" id="UP000095280"/>
    </source>
</evidence>
<evidence type="ECO:0000256" key="4">
    <source>
        <dbReference type="ARBA" id="ARBA00022692"/>
    </source>
</evidence>
<dbReference type="AlphaFoldDB" id="A0A1I8IMI6"/>
<sequence>MSEQDGLLSSRANASYSATASPHSGAAEAATVTFNSVRYSLLIRRGPPCCFPPERKEILLGVSGVFQPGMNAVLGPTGSGKSSLLDVIAGRKNPQNLTGTILINGEPPPKNFKCVSGYVVQEDVVMGTLTVRENLLFSAALRLPASVSRYDRGRRVAELLDQLGLTGVADSRIGTQLTRGVSGGERRRTSIGMELIASPKVLFLDEPTTGLDASTANSVMRILRNISRRGTTIIFSIHQPRYEIFKTFDSLTLLSKGQIVYHGDSVTSLDYFQRLGYVCEMHNNPLDFYMDILSGDARPTEVDSAAVKVNFDHQDSVQGWLVATYQGSEVWRDVNARIAPVLEAFSNRQMRGYRPQSTANNPTYQTSFFRQLAVVSQRATKNLLRNPQTSIAQLVLNVLFSVLVGLIYLQIPADTISGVQNRVGVFFFTTMNMVFGNMGALELFLHERTIFVHESVSGYYRVSVYFLAKVFCDLIPMRLVPLMLYSPISYFMIGLNPRLDKFFVYFLNLLLVSMAGSSLAFFLSATVSVFAIATIFLALSFVFMMVFAGLLVNVSTMGEWLSWAKYLSIFRYSMNALSINEMKDLQFCNETANICFDLGNKYLSDQGIPYENEIDLWINEIALGGFIFGFLVLAYVQLRRSGKFR</sequence>
<dbReference type="FunFam" id="3.40.50.300:FF:000622">
    <property type="entry name" value="ATP-binding cassette sub-family G member 2"/>
    <property type="match status" value="1"/>
</dbReference>
<evidence type="ECO:0000256" key="8">
    <source>
        <dbReference type="ARBA" id="ARBA00023136"/>
    </source>
</evidence>
<dbReference type="InterPro" id="IPR013525">
    <property type="entry name" value="ABC2_TM"/>
</dbReference>
<feature type="transmembrane region" description="Helical" evidence="9">
    <location>
        <begin position="530"/>
        <end position="552"/>
    </location>
</feature>
<dbReference type="CDD" id="cd03213">
    <property type="entry name" value="ABCG_EPDR"/>
    <property type="match status" value="1"/>
</dbReference>
<evidence type="ECO:0000256" key="1">
    <source>
        <dbReference type="ARBA" id="ARBA00004141"/>
    </source>
</evidence>
<dbReference type="GO" id="GO:0016324">
    <property type="term" value="C:apical plasma membrane"/>
    <property type="evidence" value="ECO:0007669"/>
    <property type="project" value="UniProtKB-ARBA"/>
</dbReference>
<dbReference type="WBParaSite" id="maker-uti_cns_0014656-snap-gene-0.5-mRNA-1">
    <property type="protein sequence ID" value="maker-uti_cns_0014656-snap-gene-0.5-mRNA-1"/>
    <property type="gene ID" value="maker-uti_cns_0014656-snap-gene-0.5"/>
</dbReference>
<proteinExistence type="inferred from homology"/>
<feature type="domain" description="ABC transporter" evidence="10">
    <location>
        <begin position="37"/>
        <end position="281"/>
    </location>
</feature>
<keyword evidence="6" id="KW-0067">ATP-binding</keyword>
<dbReference type="Pfam" id="PF19055">
    <property type="entry name" value="ABC2_membrane_7"/>
    <property type="match status" value="1"/>
</dbReference>
<evidence type="ECO:0000313" key="12">
    <source>
        <dbReference type="WBParaSite" id="maker-uti_cns_0013816-snap-gene-0.5-mRNA-1"/>
    </source>
</evidence>
<accession>A0A1I8IMI6</accession>
<evidence type="ECO:0000256" key="5">
    <source>
        <dbReference type="ARBA" id="ARBA00022741"/>
    </source>
</evidence>
<feature type="transmembrane region" description="Helical" evidence="9">
    <location>
        <begin position="502"/>
        <end position="523"/>
    </location>
</feature>
<dbReference type="Pfam" id="PF00005">
    <property type="entry name" value="ABC_tran"/>
    <property type="match status" value="1"/>
</dbReference>
<keyword evidence="11" id="KW-1185">Reference proteome</keyword>
<comment type="similarity">
    <text evidence="2">Belongs to the ABC transporter superfamily. ABCG family. Eye pigment precursor importer (TC 3.A.1.204) subfamily.</text>
</comment>
<organism evidence="11 12">
    <name type="scientific">Macrostomum lignano</name>
    <dbReference type="NCBI Taxonomy" id="282301"/>
    <lineage>
        <taxon>Eukaryota</taxon>
        <taxon>Metazoa</taxon>
        <taxon>Spiralia</taxon>
        <taxon>Lophotrochozoa</taxon>
        <taxon>Platyhelminthes</taxon>
        <taxon>Rhabditophora</taxon>
        <taxon>Macrostomorpha</taxon>
        <taxon>Macrostomida</taxon>
        <taxon>Macrostomidae</taxon>
        <taxon>Macrostomum</taxon>
    </lineage>
</organism>
<keyword evidence="4 9" id="KW-0812">Transmembrane</keyword>
<name>A0A1I8IMI6_9PLAT</name>
<reference evidence="12 13" key="1">
    <citation type="submission" date="2016-11" db="UniProtKB">
        <authorList>
            <consortium name="WormBaseParasite"/>
        </authorList>
    </citation>
    <scope>IDENTIFICATION</scope>
</reference>
<feature type="transmembrane region" description="Helical" evidence="9">
    <location>
        <begin position="391"/>
        <end position="411"/>
    </location>
</feature>
<dbReference type="STRING" id="282301.A0A1I8IMI6"/>
<dbReference type="GO" id="GO:0005524">
    <property type="term" value="F:ATP binding"/>
    <property type="evidence" value="ECO:0007669"/>
    <property type="project" value="UniProtKB-KW"/>
</dbReference>
<feature type="transmembrane region" description="Helical" evidence="9">
    <location>
        <begin position="466"/>
        <end position="490"/>
    </location>
</feature>
<dbReference type="PROSITE" id="PS50893">
    <property type="entry name" value="ABC_TRANSPORTER_2"/>
    <property type="match status" value="1"/>
</dbReference>
<dbReference type="OrthoDB" id="66620at2759"/>
<evidence type="ECO:0000256" key="2">
    <source>
        <dbReference type="ARBA" id="ARBA00005814"/>
    </source>
</evidence>
<keyword evidence="8 9" id="KW-0472">Membrane</keyword>
<evidence type="ECO:0000256" key="3">
    <source>
        <dbReference type="ARBA" id="ARBA00022448"/>
    </source>
</evidence>
<dbReference type="InterPro" id="IPR043926">
    <property type="entry name" value="ABCG_dom"/>
</dbReference>
<dbReference type="WBParaSite" id="maker-uti_cns_0013816-snap-gene-0.5-mRNA-1">
    <property type="protein sequence ID" value="maker-uti_cns_0013816-snap-gene-0.5-mRNA-1"/>
    <property type="gene ID" value="maker-uti_cns_0013816-snap-gene-0.5"/>
</dbReference>
<evidence type="ECO:0000256" key="9">
    <source>
        <dbReference type="SAM" id="Phobius"/>
    </source>
</evidence>
<dbReference type="Proteomes" id="UP000095280">
    <property type="component" value="Unplaced"/>
</dbReference>
<dbReference type="InterPro" id="IPR003593">
    <property type="entry name" value="AAA+_ATPase"/>
</dbReference>
<dbReference type="PANTHER" id="PTHR48041:SF116">
    <property type="entry name" value="PROTEIN BROWN"/>
    <property type="match status" value="1"/>
</dbReference>
<dbReference type="SMART" id="SM00382">
    <property type="entry name" value="AAA"/>
    <property type="match status" value="1"/>
</dbReference>
<keyword evidence="3" id="KW-0813">Transport</keyword>
<dbReference type="Pfam" id="PF01061">
    <property type="entry name" value="ABC2_membrane"/>
    <property type="match status" value="1"/>
</dbReference>
<evidence type="ECO:0000313" key="13">
    <source>
        <dbReference type="WBParaSite" id="maker-uti_cns_0014656-snap-gene-0.5-mRNA-1"/>
    </source>
</evidence>
<protein>
    <submittedName>
        <fullName evidence="12 13">Broad substrate specificity ATP-binding cassette transporter ABCG2</fullName>
    </submittedName>
</protein>
<dbReference type="GO" id="GO:0140359">
    <property type="term" value="F:ABC-type transporter activity"/>
    <property type="evidence" value="ECO:0007669"/>
    <property type="project" value="InterPro"/>
</dbReference>
<dbReference type="SUPFAM" id="SSF52540">
    <property type="entry name" value="P-loop containing nucleoside triphosphate hydrolases"/>
    <property type="match status" value="1"/>
</dbReference>
<dbReference type="GO" id="GO:0016887">
    <property type="term" value="F:ATP hydrolysis activity"/>
    <property type="evidence" value="ECO:0007669"/>
    <property type="project" value="InterPro"/>
</dbReference>
<dbReference type="Gene3D" id="3.40.50.300">
    <property type="entry name" value="P-loop containing nucleotide triphosphate hydrolases"/>
    <property type="match status" value="1"/>
</dbReference>
<dbReference type="InterPro" id="IPR003439">
    <property type="entry name" value="ABC_transporter-like_ATP-bd"/>
</dbReference>
<evidence type="ECO:0000259" key="10">
    <source>
        <dbReference type="PROSITE" id="PS50893"/>
    </source>
</evidence>
<comment type="subcellular location">
    <subcellularLocation>
        <location evidence="1">Membrane</location>
        <topology evidence="1">Multi-pass membrane protein</topology>
    </subcellularLocation>
</comment>
<keyword evidence="7 9" id="KW-1133">Transmembrane helix</keyword>
<dbReference type="GO" id="GO:0015562">
    <property type="term" value="F:efflux transmembrane transporter activity"/>
    <property type="evidence" value="ECO:0007669"/>
    <property type="project" value="UniProtKB-ARBA"/>
</dbReference>
<dbReference type="InterPro" id="IPR050352">
    <property type="entry name" value="ABCG_transporters"/>
</dbReference>
<feature type="transmembrane region" description="Helical" evidence="9">
    <location>
        <begin position="616"/>
        <end position="636"/>
    </location>
</feature>